<dbReference type="VEuPathDB" id="FungiDB:G647_10299"/>
<proteinExistence type="predicted"/>
<dbReference type="GeneID" id="19988792"/>
<dbReference type="SUPFAM" id="SSF56112">
    <property type="entry name" value="Protein kinase-like (PK-like)"/>
    <property type="match status" value="1"/>
</dbReference>
<protein>
    <recommendedName>
        <fullName evidence="3">Protein kinase domain-containing protein</fullName>
    </recommendedName>
</protein>
<name>V9DKL3_9EURO</name>
<gene>
    <name evidence="1" type="ORF">G647_10299</name>
</gene>
<feature type="non-terminal residue" evidence="1">
    <location>
        <position position="124"/>
    </location>
</feature>
<dbReference type="HOGENOM" id="CLU_2009323_0_0_1"/>
<evidence type="ECO:0000313" key="1">
    <source>
        <dbReference type="EMBL" id="ETI26853.1"/>
    </source>
</evidence>
<dbReference type="InterPro" id="IPR011009">
    <property type="entry name" value="Kinase-like_dom_sf"/>
</dbReference>
<dbReference type="Proteomes" id="UP000030678">
    <property type="component" value="Unassembled WGS sequence"/>
</dbReference>
<organism evidence="1 2">
    <name type="scientific">Cladophialophora carrionii CBS 160.54</name>
    <dbReference type="NCBI Taxonomy" id="1279043"/>
    <lineage>
        <taxon>Eukaryota</taxon>
        <taxon>Fungi</taxon>
        <taxon>Dikarya</taxon>
        <taxon>Ascomycota</taxon>
        <taxon>Pezizomycotina</taxon>
        <taxon>Eurotiomycetes</taxon>
        <taxon>Chaetothyriomycetidae</taxon>
        <taxon>Chaetothyriales</taxon>
        <taxon>Herpotrichiellaceae</taxon>
        <taxon>Cladophialophora</taxon>
    </lineage>
</organism>
<evidence type="ECO:0000313" key="2">
    <source>
        <dbReference type="Proteomes" id="UP000030678"/>
    </source>
</evidence>
<dbReference type="AlphaFoldDB" id="V9DKL3"/>
<accession>V9DKL3</accession>
<dbReference type="RefSeq" id="XP_008724512.1">
    <property type="nucleotide sequence ID" value="XM_008726290.1"/>
</dbReference>
<evidence type="ECO:0008006" key="3">
    <source>
        <dbReference type="Google" id="ProtNLM"/>
    </source>
</evidence>
<dbReference type="EMBL" id="KB822700">
    <property type="protein sequence ID" value="ETI26853.1"/>
    <property type="molecule type" value="Genomic_DNA"/>
</dbReference>
<dbReference type="OrthoDB" id="1668230at2759"/>
<dbReference type="Gene3D" id="1.10.510.10">
    <property type="entry name" value="Transferase(Phosphotransferase) domain 1"/>
    <property type="match status" value="1"/>
</dbReference>
<reference evidence="1 2" key="1">
    <citation type="submission" date="2013-03" db="EMBL/GenBank/DDBJ databases">
        <title>The Genome Sequence of Cladophialophora carrionii CBS 160.54.</title>
        <authorList>
            <consortium name="The Broad Institute Genomics Platform"/>
            <person name="Cuomo C."/>
            <person name="de Hoog S."/>
            <person name="Gorbushina A."/>
            <person name="Walker B."/>
            <person name="Young S.K."/>
            <person name="Zeng Q."/>
            <person name="Gargeya S."/>
            <person name="Fitzgerald M."/>
            <person name="Haas B."/>
            <person name="Abouelleil A."/>
            <person name="Allen A.W."/>
            <person name="Alvarado L."/>
            <person name="Arachchi H.M."/>
            <person name="Berlin A.M."/>
            <person name="Chapman S.B."/>
            <person name="Gainer-Dewar J."/>
            <person name="Goldberg J."/>
            <person name="Griggs A."/>
            <person name="Gujja S."/>
            <person name="Hansen M."/>
            <person name="Howarth C."/>
            <person name="Imamovic A."/>
            <person name="Ireland A."/>
            <person name="Larimer J."/>
            <person name="McCowan C."/>
            <person name="Murphy C."/>
            <person name="Pearson M."/>
            <person name="Poon T.W."/>
            <person name="Priest M."/>
            <person name="Roberts A."/>
            <person name="Saif S."/>
            <person name="Shea T."/>
            <person name="Sisk P."/>
            <person name="Sykes S."/>
            <person name="Wortman J."/>
            <person name="Nusbaum C."/>
            <person name="Birren B."/>
        </authorList>
    </citation>
    <scope>NUCLEOTIDE SEQUENCE [LARGE SCALE GENOMIC DNA]</scope>
    <source>
        <strain evidence="1 2">CBS 160.54</strain>
    </source>
</reference>
<sequence length="124" mass="14178">MILTRTNGLTGWMGSDCLKLIDFGGAGSDGGEHGSCYQWYSYRRSTPEVSKQTDIFAFGCVICKTLTGRHPYHEFKAFDNRSHLVQQLYQENQFPDVINLSLGQLTQVLARHFQFHERDCQGIR</sequence>